<dbReference type="PANTHER" id="PTHR32046">
    <property type="entry name" value="G DOMAIN-CONTAINING PROTEIN"/>
    <property type="match status" value="1"/>
</dbReference>
<comment type="similarity">
    <text evidence="1">Belongs to the TRAFAC class TrmE-Era-EngA-EngB-Septin-like GTPase superfamily. AIG1/Toc34/Toc159-like paraseptin GTPase family. IAN subfamily.</text>
</comment>
<gene>
    <name evidence="5" type="ORF">DGAL_LOCUS457</name>
</gene>
<keyword evidence="6" id="KW-1185">Reference proteome</keyword>
<dbReference type="InterPro" id="IPR006703">
    <property type="entry name" value="G_AIG1"/>
</dbReference>
<dbReference type="Gene3D" id="3.40.50.300">
    <property type="entry name" value="P-loop containing nucleotide triphosphate hydrolases"/>
    <property type="match status" value="1"/>
</dbReference>
<evidence type="ECO:0000256" key="2">
    <source>
        <dbReference type="ARBA" id="ARBA00022741"/>
    </source>
</evidence>
<dbReference type="OrthoDB" id="2386367at2759"/>
<comment type="caution">
    <text evidence="5">The sequence shown here is derived from an EMBL/GenBank/DDBJ whole genome shotgun (WGS) entry which is preliminary data.</text>
</comment>
<dbReference type="Pfam" id="PF04548">
    <property type="entry name" value="AIG1"/>
    <property type="match status" value="1"/>
</dbReference>
<feature type="domain" description="AIG1-type G" evidence="4">
    <location>
        <begin position="246"/>
        <end position="402"/>
    </location>
</feature>
<keyword evidence="2" id="KW-0547">Nucleotide-binding</keyword>
<dbReference type="Proteomes" id="UP000789390">
    <property type="component" value="Unassembled WGS sequence"/>
</dbReference>
<feature type="transmembrane region" description="Helical" evidence="3">
    <location>
        <begin position="67"/>
        <end position="95"/>
    </location>
</feature>
<feature type="transmembrane region" description="Helical" evidence="3">
    <location>
        <begin position="12"/>
        <end position="36"/>
    </location>
</feature>
<evidence type="ECO:0000256" key="1">
    <source>
        <dbReference type="ARBA" id="ARBA00008535"/>
    </source>
</evidence>
<keyword evidence="3" id="KW-0812">Transmembrane</keyword>
<feature type="transmembrane region" description="Helical" evidence="3">
    <location>
        <begin position="115"/>
        <end position="139"/>
    </location>
</feature>
<organism evidence="5 6">
    <name type="scientific">Daphnia galeata</name>
    <dbReference type="NCBI Taxonomy" id="27404"/>
    <lineage>
        <taxon>Eukaryota</taxon>
        <taxon>Metazoa</taxon>
        <taxon>Ecdysozoa</taxon>
        <taxon>Arthropoda</taxon>
        <taxon>Crustacea</taxon>
        <taxon>Branchiopoda</taxon>
        <taxon>Diplostraca</taxon>
        <taxon>Cladocera</taxon>
        <taxon>Anomopoda</taxon>
        <taxon>Daphniidae</taxon>
        <taxon>Daphnia</taxon>
    </lineage>
</organism>
<dbReference type="AlphaFoldDB" id="A0A8J2VYB0"/>
<dbReference type="PANTHER" id="PTHR32046:SF14">
    <property type="match status" value="1"/>
</dbReference>
<dbReference type="SUPFAM" id="SSF52540">
    <property type="entry name" value="P-loop containing nucleoside triphosphate hydrolases"/>
    <property type="match status" value="1"/>
</dbReference>
<evidence type="ECO:0000259" key="4">
    <source>
        <dbReference type="Pfam" id="PF04548"/>
    </source>
</evidence>
<keyword evidence="3" id="KW-1133">Transmembrane helix</keyword>
<dbReference type="EMBL" id="CAKKLH010000002">
    <property type="protein sequence ID" value="CAH0098405.1"/>
    <property type="molecule type" value="Genomic_DNA"/>
</dbReference>
<evidence type="ECO:0000313" key="6">
    <source>
        <dbReference type="Proteomes" id="UP000789390"/>
    </source>
</evidence>
<protein>
    <recommendedName>
        <fullName evidence="4">AIG1-type G domain-containing protein</fullName>
    </recommendedName>
</protein>
<sequence>MKVSAIRTVSAICVILGIFSILIQAAALIMRSFVLYDAVCHGIWAGILYIITGSLGISASRKQTRSLLVGTLVFSILSMAASVVAAVLSGVPTLMEFHTFCSLNSKRRCYPTNLLILQWVLMAVSLLALLSVSILIILVSKAVCCNKRSNMEKNSKSVPYIDIGSVIKAIESLPSSDGTLEKKPKRIAEIFVQKTNQYAKLIKQGHPNVYLLNAKEILTSDDFRWFNIGRADAVSPSEDHRDHKVIILMGATGSGKSTLIDGMINYIFGVKWKDSFRFKCVRDDNFNVINQTHSQTSSVTAYTVRHQEGMTVPYSITIIDTPGYGGTKGAKRDKEITRNIQQFLTQQKNRVDQIHVACFVAASGDSRLTATQRYTIDSIFSIFGKDVKENMRLLVTFADNSQPPVVDACHAANFPVTFPSAGITYSKFNSSVLYASNEQQDEEELSFDERFWNMSQENFYKFFTMLGGMNGRSRKSAPEVFQSRQLLEHSLEDMKRELADCLVNIENMETFRRQMREYGHKMDQFNDQVQISLMRSRAAEEQP</sequence>
<accession>A0A8J2VYB0</accession>
<evidence type="ECO:0000256" key="3">
    <source>
        <dbReference type="SAM" id="Phobius"/>
    </source>
</evidence>
<dbReference type="FunFam" id="3.40.50.300:FF:003534">
    <property type="entry name" value="Uncharacterized protein"/>
    <property type="match status" value="1"/>
</dbReference>
<proteinExistence type="inferred from homology"/>
<evidence type="ECO:0000313" key="5">
    <source>
        <dbReference type="EMBL" id="CAH0098405.1"/>
    </source>
</evidence>
<dbReference type="GO" id="GO:0005525">
    <property type="term" value="F:GTP binding"/>
    <property type="evidence" value="ECO:0007669"/>
    <property type="project" value="InterPro"/>
</dbReference>
<keyword evidence="3" id="KW-0472">Membrane</keyword>
<dbReference type="CDD" id="cd00882">
    <property type="entry name" value="Ras_like_GTPase"/>
    <property type="match status" value="1"/>
</dbReference>
<dbReference type="InterPro" id="IPR027417">
    <property type="entry name" value="P-loop_NTPase"/>
</dbReference>
<name>A0A8J2VYB0_9CRUS</name>
<reference evidence="5" key="1">
    <citation type="submission" date="2021-11" db="EMBL/GenBank/DDBJ databases">
        <authorList>
            <person name="Schell T."/>
        </authorList>
    </citation>
    <scope>NUCLEOTIDE SEQUENCE</scope>
    <source>
        <strain evidence="5">M5</strain>
    </source>
</reference>
<feature type="transmembrane region" description="Helical" evidence="3">
    <location>
        <begin position="42"/>
        <end position="60"/>
    </location>
</feature>